<feature type="transmembrane region" description="Helical" evidence="2">
    <location>
        <begin position="135"/>
        <end position="155"/>
    </location>
</feature>
<feature type="transmembrane region" description="Helical" evidence="2">
    <location>
        <begin position="324"/>
        <end position="349"/>
    </location>
</feature>
<dbReference type="Pfam" id="PF01554">
    <property type="entry name" value="MatE"/>
    <property type="match status" value="2"/>
</dbReference>
<feature type="transmembrane region" description="Helical" evidence="2">
    <location>
        <begin position="404"/>
        <end position="429"/>
    </location>
</feature>
<protein>
    <submittedName>
        <fullName evidence="3">Na+-driven multidrug efflux pump</fullName>
    </submittedName>
</protein>
<proteinExistence type="predicted"/>
<gene>
    <name evidence="3" type="ORF">SAMN05421757_110112</name>
</gene>
<feature type="transmembrane region" description="Helical" evidence="2">
    <location>
        <begin position="93"/>
        <end position="114"/>
    </location>
</feature>
<dbReference type="Proteomes" id="UP000198426">
    <property type="component" value="Unassembled WGS sequence"/>
</dbReference>
<feature type="transmembrane region" description="Helical" evidence="2">
    <location>
        <begin position="280"/>
        <end position="304"/>
    </location>
</feature>
<feature type="transmembrane region" description="Helical" evidence="2">
    <location>
        <begin position="49"/>
        <end position="73"/>
    </location>
</feature>
<dbReference type="GO" id="GO:0005886">
    <property type="term" value="C:plasma membrane"/>
    <property type="evidence" value="ECO:0007669"/>
    <property type="project" value="TreeGrafter"/>
</dbReference>
<dbReference type="InterPro" id="IPR050222">
    <property type="entry name" value="MATE_MdtK"/>
</dbReference>
<sequence>MTATSIRQSTPSSAEIFRLAWPLGLKAMMLHGIVVIDAWLVSALGEESVAAMGLAATVGGLLLGVLFAFSNAAQIRIAQAYGSGDPVSLKTGAYIGLLINLVSALLGILLVWIFGDRVIEAFAHTPDIAAQAVSYLSVFMWVVLMEAVAQCLGSFFNGCGRTTLPAYSYLIAIPINVAVSYSLIHGHYGMPEMGVAGAAVGSAISSLTRALFLGAHFLRLTGGYRDVTGWRNGTFGASLHRHLVFAMPIAGQFISMVIVNNICMFIYAKMSVNQFAAMTLINPWVMVAGNFSTAWGMATGIAVAQMLGNGQSGPELNVFLRRAWWGAFVAALIVAGCFLALCLSVDAIYASLGTETRAALVSFLPVLLLMPLLRGSNIMCGHTLRAGGDTLYSMNVHVLTQWLFRVPMVALFVLWLDLSATWVFSLILFEEALKFPFFHRRVLQGEWRKGPAEE</sequence>
<organism evidence="3 4">
    <name type="scientific">Tropicimonas sediminicola</name>
    <dbReference type="NCBI Taxonomy" id="1031541"/>
    <lineage>
        <taxon>Bacteria</taxon>
        <taxon>Pseudomonadati</taxon>
        <taxon>Pseudomonadota</taxon>
        <taxon>Alphaproteobacteria</taxon>
        <taxon>Rhodobacterales</taxon>
        <taxon>Roseobacteraceae</taxon>
        <taxon>Tropicimonas</taxon>
    </lineage>
</organism>
<evidence type="ECO:0000256" key="1">
    <source>
        <dbReference type="ARBA" id="ARBA00022448"/>
    </source>
</evidence>
<feature type="transmembrane region" description="Helical" evidence="2">
    <location>
        <begin position="245"/>
        <end position="268"/>
    </location>
</feature>
<keyword evidence="2" id="KW-0812">Transmembrane</keyword>
<name>A0A239LPI2_9RHOB</name>
<reference evidence="3 4" key="1">
    <citation type="submission" date="2017-06" db="EMBL/GenBank/DDBJ databases">
        <authorList>
            <person name="Kim H.J."/>
            <person name="Triplett B.A."/>
        </authorList>
    </citation>
    <scope>NUCLEOTIDE SEQUENCE [LARGE SCALE GENOMIC DNA]</scope>
    <source>
        <strain evidence="3 4">DSM 29339</strain>
    </source>
</reference>
<dbReference type="GO" id="GO:0042910">
    <property type="term" value="F:xenobiotic transmembrane transporter activity"/>
    <property type="evidence" value="ECO:0007669"/>
    <property type="project" value="InterPro"/>
</dbReference>
<keyword evidence="4" id="KW-1185">Reference proteome</keyword>
<dbReference type="AlphaFoldDB" id="A0A239LPI2"/>
<feature type="transmembrane region" description="Helical" evidence="2">
    <location>
        <begin position="361"/>
        <end position="384"/>
    </location>
</feature>
<evidence type="ECO:0000313" key="3">
    <source>
        <dbReference type="EMBL" id="SNT31554.1"/>
    </source>
</evidence>
<keyword evidence="1" id="KW-0813">Transport</keyword>
<dbReference type="RefSeq" id="WP_089235048.1">
    <property type="nucleotide sequence ID" value="NZ_FZOY01000010.1"/>
</dbReference>
<accession>A0A239LPI2</accession>
<dbReference type="PANTHER" id="PTHR43298:SF2">
    <property type="entry name" value="FMN_FAD EXPORTER YEEO-RELATED"/>
    <property type="match status" value="1"/>
</dbReference>
<feature type="transmembrane region" description="Helical" evidence="2">
    <location>
        <begin position="20"/>
        <end position="42"/>
    </location>
</feature>
<evidence type="ECO:0000313" key="4">
    <source>
        <dbReference type="Proteomes" id="UP000198426"/>
    </source>
</evidence>
<dbReference type="InterPro" id="IPR002528">
    <property type="entry name" value="MATE_fam"/>
</dbReference>
<keyword evidence="2" id="KW-1133">Transmembrane helix</keyword>
<keyword evidence="2" id="KW-0472">Membrane</keyword>
<dbReference type="PANTHER" id="PTHR43298">
    <property type="entry name" value="MULTIDRUG RESISTANCE PROTEIN NORM-RELATED"/>
    <property type="match status" value="1"/>
</dbReference>
<evidence type="ECO:0000256" key="2">
    <source>
        <dbReference type="SAM" id="Phobius"/>
    </source>
</evidence>
<dbReference type="OrthoDB" id="9780160at2"/>
<dbReference type="GO" id="GO:0015297">
    <property type="term" value="F:antiporter activity"/>
    <property type="evidence" value="ECO:0007669"/>
    <property type="project" value="InterPro"/>
</dbReference>
<dbReference type="EMBL" id="FZOY01000010">
    <property type="protein sequence ID" value="SNT31554.1"/>
    <property type="molecule type" value="Genomic_DNA"/>
</dbReference>
<feature type="transmembrane region" description="Helical" evidence="2">
    <location>
        <begin position="167"/>
        <end position="184"/>
    </location>
</feature>